<name>A0A1I7XJA0_HETBA</name>
<dbReference type="GO" id="GO:0051087">
    <property type="term" value="F:protein-folding chaperone binding"/>
    <property type="evidence" value="ECO:0007669"/>
    <property type="project" value="InterPro"/>
</dbReference>
<dbReference type="Pfam" id="PF08327">
    <property type="entry name" value="AHSA1"/>
    <property type="match status" value="1"/>
</dbReference>
<dbReference type="InterPro" id="IPR036338">
    <property type="entry name" value="Aha1"/>
</dbReference>
<dbReference type="PANTHER" id="PTHR13009:SF22">
    <property type="entry name" value="LD43819P"/>
    <property type="match status" value="1"/>
</dbReference>
<evidence type="ECO:0000313" key="4">
    <source>
        <dbReference type="WBParaSite" id="Hba_17392"/>
    </source>
</evidence>
<evidence type="ECO:0000313" key="3">
    <source>
        <dbReference type="Proteomes" id="UP000095283"/>
    </source>
</evidence>
<dbReference type="AlphaFoldDB" id="A0A1I7XJA0"/>
<dbReference type="WBParaSite" id="Hba_17392">
    <property type="protein sequence ID" value="Hba_17392"/>
    <property type="gene ID" value="Hba_17392"/>
</dbReference>
<dbReference type="CDD" id="cd08892">
    <property type="entry name" value="SRPBCC_Aha1"/>
    <property type="match status" value="1"/>
</dbReference>
<reference evidence="4" key="1">
    <citation type="submission" date="2016-11" db="UniProtKB">
        <authorList>
            <consortium name="WormBaseParasite"/>
        </authorList>
    </citation>
    <scope>IDENTIFICATION</scope>
</reference>
<dbReference type="PANTHER" id="PTHR13009">
    <property type="entry name" value="HEAT SHOCK PROTEIN 90 HSP90 CO-CHAPERONE AHA-1"/>
    <property type="match status" value="1"/>
</dbReference>
<evidence type="ECO:0000256" key="1">
    <source>
        <dbReference type="ARBA" id="ARBA00006817"/>
    </source>
</evidence>
<evidence type="ECO:0000259" key="2">
    <source>
        <dbReference type="SMART" id="SM01000"/>
    </source>
</evidence>
<protein>
    <submittedName>
        <fullName evidence="4">Aha1_N domain-containing protein</fullName>
    </submittedName>
</protein>
<comment type="similarity">
    <text evidence="1">Belongs to the AHA1 family.</text>
</comment>
<dbReference type="InterPro" id="IPR013538">
    <property type="entry name" value="ASHA1/2-like_C"/>
</dbReference>
<dbReference type="GO" id="GO:0006457">
    <property type="term" value="P:protein folding"/>
    <property type="evidence" value="ECO:0007669"/>
    <property type="project" value="TreeGrafter"/>
</dbReference>
<dbReference type="GO" id="GO:0005829">
    <property type="term" value="C:cytosol"/>
    <property type="evidence" value="ECO:0007669"/>
    <property type="project" value="TreeGrafter"/>
</dbReference>
<dbReference type="Proteomes" id="UP000095283">
    <property type="component" value="Unplaced"/>
</dbReference>
<sequence length="342" mass="38415">MAKWGEGDPRWIVEERADATNVNNWHWSEKNATPWSKTRLTALLEGLTIEDGPVCVTLGSVKKLDGEATANNRKAKLIFLYEWEIKIDFIGRVSGSDIEYKGSIEIPNLSDENDASEIDINTSLDTKGPHEPNIRQLLNQIGLRKIQDVLATYIRELKEEFSKGLILPTDKVKPQVVSKGKTTLVDKKSFQNMVITDHKIAGLSKENFDVKTVSVSDTFKVTPDRLFEVLSEIKLVQAWANGCVEWDFREGGKFALFGGSVSGMFIRIDVNSEIEVSWRLKSYPEGHYANIIFRLNDEGDSTSLVVTASEVPSHKAEETQNGLMRYYVASIARTFGFSSRMS</sequence>
<dbReference type="Gene3D" id="3.30.530.20">
    <property type="match status" value="1"/>
</dbReference>
<dbReference type="Pfam" id="PF09229">
    <property type="entry name" value="Aha1_N"/>
    <property type="match status" value="1"/>
</dbReference>
<dbReference type="GO" id="GO:0001671">
    <property type="term" value="F:ATPase activator activity"/>
    <property type="evidence" value="ECO:0007669"/>
    <property type="project" value="InterPro"/>
</dbReference>
<accession>A0A1I7XJA0</accession>
<feature type="domain" description="Activator of Hsp90 ATPase AHSA1-like N-terminal" evidence="2">
    <location>
        <begin position="29"/>
        <end position="163"/>
    </location>
</feature>
<dbReference type="Gene3D" id="3.15.10.20">
    <property type="entry name" value="Activator of Hsp90 ATPase Aha1, N-terminal domain"/>
    <property type="match status" value="1"/>
</dbReference>
<proteinExistence type="inferred from homology"/>
<dbReference type="InterPro" id="IPR023393">
    <property type="entry name" value="START-like_dom_sf"/>
</dbReference>
<organism evidence="3 4">
    <name type="scientific">Heterorhabditis bacteriophora</name>
    <name type="common">Entomopathogenic nematode worm</name>
    <dbReference type="NCBI Taxonomy" id="37862"/>
    <lineage>
        <taxon>Eukaryota</taxon>
        <taxon>Metazoa</taxon>
        <taxon>Ecdysozoa</taxon>
        <taxon>Nematoda</taxon>
        <taxon>Chromadorea</taxon>
        <taxon>Rhabditida</taxon>
        <taxon>Rhabditina</taxon>
        <taxon>Rhabditomorpha</taxon>
        <taxon>Strongyloidea</taxon>
        <taxon>Heterorhabditidae</taxon>
        <taxon>Heterorhabditis</taxon>
    </lineage>
</organism>
<dbReference type="SUPFAM" id="SSF55961">
    <property type="entry name" value="Bet v1-like"/>
    <property type="match status" value="1"/>
</dbReference>
<dbReference type="SMART" id="SM01000">
    <property type="entry name" value="Aha1_N"/>
    <property type="match status" value="1"/>
</dbReference>
<dbReference type="InterPro" id="IPR015310">
    <property type="entry name" value="AHSA1-like_N"/>
</dbReference>
<keyword evidence="3" id="KW-1185">Reference proteome</keyword>
<dbReference type="SUPFAM" id="SSF103111">
    <property type="entry name" value="Activator of Hsp90 ATPase, Aha1"/>
    <property type="match status" value="1"/>
</dbReference>